<proteinExistence type="predicted"/>
<dbReference type="SUPFAM" id="SSF53920">
    <property type="entry name" value="Fe-only hydrogenase"/>
    <property type="match status" value="1"/>
</dbReference>
<evidence type="ECO:0000259" key="1">
    <source>
        <dbReference type="PROSITE" id="PS51379"/>
    </source>
</evidence>
<reference evidence="2 3" key="1">
    <citation type="journal article" date="2021" name="Sci. Rep.">
        <title>The distribution of antibiotic resistance genes in chicken gut microbiota commensals.</title>
        <authorList>
            <person name="Juricova H."/>
            <person name="Matiasovicova J."/>
            <person name="Kubasova T."/>
            <person name="Cejkova D."/>
            <person name="Rychlik I."/>
        </authorList>
    </citation>
    <scope>NUCLEOTIDE SEQUENCE [LARGE SCALE GENOMIC DNA]</scope>
    <source>
        <strain evidence="2 3">An435</strain>
    </source>
</reference>
<dbReference type="Gene3D" id="3.40.950.10">
    <property type="entry name" value="Fe-only Hydrogenase (Larger Subunit), Chain L, domain 3"/>
    <property type="match status" value="1"/>
</dbReference>
<comment type="caution">
    <text evidence="2">The sequence shown here is derived from an EMBL/GenBank/DDBJ whole genome shotgun (WGS) entry which is preliminary data.</text>
</comment>
<dbReference type="Pfam" id="PF02906">
    <property type="entry name" value="Fe_hyd_lg_C"/>
    <property type="match status" value="1"/>
</dbReference>
<dbReference type="InterPro" id="IPR004108">
    <property type="entry name" value="Fe_hydrogenase_lsu_C"/>
</dbReference>
<name>A0ABS2FDS9_9CLOT</name>
<dbReference type="InterPro" id="IPR009016">
    <property type="entry name" value="Fe_hydrogenase"/>
</dbReference>
<dbReference type="InterPro" id="IPR050340">
    <property type="entry name" value="Cytosolic_Fe-S_CAF"/>
</dbReference>
<dbReference type="PROSITE" id="PS51379">
    <property type="entry name" value="4FE4S_FER_2"/>
    <property type="match status" value="1"/>
</dbReference>
<evidence type="ECO:0000313" key="2">
    <source>
        <dbReference type="EMBL" id="MBM6818569.1"/>
    </source>
</evidence>
<protein>
    <submittedName>
        <fullName evidence="2">Iron hydrogenase</fullName>
    </submittedName>
</protein>
<dbReference type="RefSeq" id="WP_148322490.1">
    <property type="nucleotide sequence ID" value="NZ_JACJLL010000016.1"/>
</dbReference>
<dbReference type="Proteomes" id="UP000767334">
    <property type="component" value="Unassembled WGS sequence"/>
</dbReference>
<dbReference type="EMBL" id="JACJLL010000016">
    <property type="protein sequence ID" value="MBM6818569.1"/>
    <property type="molecule type" value="Genomic_DNA"/>
</dbReference>
<dbReference type="SUPFAM" id="SSF54862">
    <property type="entry name" value="4Fe-4S ferredoxins"/>
    <property type="match status" value="1"/>
</dbReference>
<gene>
    <name evidence="2" type="ORF">H6A19_04300</name>
</gene>
<organism evidence="2 3">
    <name type="scientific">Clostridium saudiense</name>
    <dbReference type="NCBI Taxonomy" id="1414720"/>
    <lineage>
        <taxon>Bacteria</taxon>
        <taxon>Bacillati</taxon>
        <taxon>Bacillota</taxon>
        <taxon>Clostridia</taxon>
        <taxon>Eubacteriales</taxon>
        <taxon>Clostridiaceae</taxon>
        <taxon>Clostridium</taxon>
    </lineage>
</organism>
<keyword evidence="3" id="KW-1185">Reference proteome</keyword>
<evidence type="ECO:0000313" key="3">
    <source>
        <dbReference type="Proteomes" id="UP000767334"/>
    </source>
</evidence>
<dbReference type="Gene3D" id="3.30.70.20">
    <property type="match status" value="1"/>
</dbReference>
<feature type="domain" description="4Fe-4S ferredoxin-type" evidence="1">
    <location>
        <begin position="111"/>
        <end position="141"/>
    </location>
</feature>
<dbReference type="InterPro" id="IPR017896">
    <property type="entry name" value="4Fe4S_Fe-S-bd"/>
</dbReference>
<dbReference type="PANTHER" id="PTHR11615">
    <property type="entry name" value="NITRATE, FORMATE, IRON DEHYDROGENASE"/>
    <property type="match status" value="1"/>
</dbReference>
<sequence>MNSKYADLFDILIKSYYDGNFDETLNKIITCHEKSPQETFEIITSLCGVKVDFDNNYVYNLKKAITNYNVNKKIVEKLECSGANCNPDANNTYGCQRACPFDAIKFDPNNNTTFIDNNICIDCGICVDSCTNGRILDKIEFLPILDLLKNNKTVIAAVAPAIIGQFGSDVTMDQLRAAFIKIGFTDMIEVAFAADMLTIKEAVEFNKHVKSPNDLMITSCCCPMWVGMLKKVYKELVPNLSPSVSPMIAAGRVIKSLNTDAKVVFVGPCIAKKAEAKEKDVAGAIDFVLTFQELNDIFESLDIHPRDLKGIPSIEYTSRGGRLYARTGGVSIAVSEAVEELYPDNIKNFKARKAEGVKECKAVLNEALAGKANASFIEGMGCVGGCVGGPKILVPPEEGKKAVDNFAYDASIKVAVHSKILDDVLDKLGIDSLKDFEDPKKISILERDF</sequence>
<accession>A0ABS2FDS9</accession>